<dbReference type="AlphaFoldDB" id="A0A443YKJ3"/>
<evidence type="ECO:0000256" key="1">
    <source>
        <dbReference type="SAM" id="SignalP"/>
    </source>
</evidence>
<dbReference type="Proteomes" id="UP000284120">
    <property type="component" value="Unassembled WGS sequence"/>
</dbReference>
<dbReference type="RefSeq" id="WP_113648871.1">
    <property type="nucleotide sequence ID" value="NZ_QMHN01000007.1"/>
</dbReference>
<protein>
    <recommendedName>
        <fullName evidence="4">DUF4468 domain-containing protein</fullName>
    </recommendedName>
</protein>
<feature type="chain" id="PRO_5019298056" description="DUF4468 domain-containing protein" evidence="1">
    <location>
        <begin position="30"/>
        <end position="160"/>
    </location>
</feature>
<comment type="caution">
    <text evidence="2">The sequence shown here is derived from an EMBL/GenBank/DDBJ whole genome shotgun (WGS) entry which is preliminary data.</text>
</comment>
<sequence length="160" mass="18759">MQKFTLDLKKSVFFLFGLAFLLFSGFSAAEDTRAYIHQWLNKYYNKDGQPEALKRYELNVTNTGFCRYRKVYVSGKEEFFAFNLSRFKSMDYYGNTTSGELWLRTKNDDVIVQTRNDRQGAVDSMSTYLIIPIKNIDEEQLNELASRLRQLVQKDLVANK</sequence>
<organism evidence="2 3">
    <name type="scientific">Pedobacter chitinilyticus</name>
    <dbReference type="NCBI Taxonomy" id="2233776"/>
    <lineage>
        <taxon>Bacteria</taxon>
        <taxon>Pseudomonadati</taxon>
        <taxon>Bacteroidota</taxon>
        <taxon>Sphingobacteriia</taxon>
        <taxon>Sphingobacteriales</taxon>
        <taxon>Sphingobacteriaceae</taxon>
        <taxon>Pedobacter</taxon>
    </lineage>
</organism>
<keyword evidence="1" id="KW-0732">Signal</keyword>
<evidence type="ECO:0000313" key="2">
    <source>
        <dbReference type="EMBL" id="RWU04275.1"/>
    </source>
</evidence>
<gene>
    <name evidence="2" type="ORF">DPV69_18280</name>
</gene>
<evidence type="ECO:0000313" key="3">
    <source>
        <dbReference type="Proteomes" id="UP000284120"/>
    </source>
</evidence>
<feature type="signal peptide" evidence="1">
    <location>
        <begin position="1"/>
        <end position="29"/>
    </location>
</feature>
<proteinExistence type="predicted"/>
<keyword evidence="3" id="KW-1185">Reference proteome</keyword>
<accession>A0A443YKJ3</accession>
<evidence type="ECO:0008006" key="4">
    <source>
        <dbReference type="Google" id="ProtNLM"/>
    </source>
</evidence>
<reference evidence="2 3" key="1">
    <citation type="submission" date="2018-06" db="EMBL/GenBank/DDBJ databases">
        <title>Pedobacter endophyticus sp. nov., an endophytic bacterium isolated from a leaf of Triticum aestivum.</title>
        <authorList>
            <person name="Zhang L."/>
        </authorList>
    </citation>
    <scope>NUCLEOTIDE SEQUENCE [LARGE SCALE GENOMIC DNA]</scope>
    <source>
        <strain evidence="2 3">CM134L-2</strain>
    </source>
</reference>
<dbReference type="EMBL" id="SAYW01000007">
    <property type="protein sequence ID" value="RWU04275.1"/>
    <property type="molecule type" value="Genomic_DNA"/>
</dbReference>
<dbReference type="OrthoDB" id="797136at2"/>
<name>A0A443YKJ3_9SPHI</name>